<evidence type="ECO:0000256" key="1">
    <source>
        <dbReference type="ARBA" id="ARBA00013860"/>
    </source>
</evidence>
<dbReference type="InterPro" id="IPR020603">
    <property type="entry name" value="MraZ_dom"/>
</dbReference>
<keyword evidence="4 7" id="KW-0805">Transcription regulation</keyword>
<dbReference type="CDD" id="cd16320">
    <property type="entry name" value="MraZ_N"/>
    <property type="match status" value="1"/>
</dbReference>
<comment type="subcellular location">
    <subcellularLocation>
        <location evidence="7">Cytoplasm</location>
        <location evidence="7">Nucleoid</location>
    </subcellularLocation>
</comment>
<evidence type="ECO:0000256" key="5">
    <source>
        <dbReference type="ARBA" id="ARBA00023125"/>
    </source>
</evidence>
<dbReference type="InterPro" id="IPR003444">
    <property type="entry name" value="MraZ"/>
</dbReference>
<accession>A0A0G0L370</accession>
<dbReference type="InterPro" id="IPR007159">
    <property type="entry name" value="SpoVT-AbrB_dom"/>
</dbReference>
<dbReference type="Pfam" id="PF02381">
    <property type="entry name" value="MraZ"/>
    <property type="match status" value="2"/>
</dbReference>
<dbReference type="InterPro" id="IPR038619">
    <property type="entry name" value="MraZ_sf"/>
</dbReference>
<dbReference type="HAMAP" id="MF_01008">
    <property type="entry name" value="MraZ"/>
    <property type="match status" value="1"/>
</dbReference>
<dbReference type="GO" id="GO:2000143">
    <property type="term" value="P:negative regulation of DNA-templated transcription initiation"/>
    <property type="evidence" value="ECO:0007669"/>
    <property type="project" value="TreeGrafter"/>
</dbReference>
<proteinExistence type="inferred from homology"/>
<reference evidence="9 10" key="1">
    <citation type="journal article" date="2015" name="Nature">
        <title>rRNA introns, odd ribosomes, and small enigmatic genomes across a large radiation of phyla.</title>
        <authorList>
            <person name="Brown C.T."/>
            <person name="Hug L.A."/>
            <person name="Thomas B.C."/>
            <person name="Sharon I."/>
            <person name="Castelle C.J."/>
            <person name="Singh A."/>
            <person name="Wilkins M.J."/>
            <person name="Williams K.H."/>
            <person name="Banfield J.F."/>
        </authorList>
    </citation>
    <scope>NUCLEOTIDE SEQUENCE [LARGE SCALE GENOMIC DNA]</scope>
</reference>
<dbReference type="PROSITE" id="PS51740">
    <property type="entry name" value="SPOVT_ABRB"/>
    <property type="match status" value="2"/>
</dbReference>
<gene>
    <name evidence="7" type="primary">mraZ</name>
    <name evidence="9" type="ORF">UT11_C0071G0002</name>
</gene>
<evidence type="ECO:0000313" key="9">
    <source>
        <dbReference type="EMBL" id="KKQ86428.1"/>
    </source>
</evidence>
<protein>
    <recommendedName>
        <fullName evidence="1 7">Transcriptional regulator MraZ</fullName>
    </recommendedName>
</protein>
<dbReference type="GO" id="GO:0003700">
    <property type="term" value="F:DNA-binding transcription factor activity"/>
    <property type="evidence" value="ECO:0007669"/>
    <property type="project" value="UniProtKB-UniRule"/>
</dbReference>
<dbReference type="InterPro" id="IPR035644">
    <property type="entry name" value="MraZ_C"/>
</dbReference>
<evidence type="ECO:0000256" key="2">
    <source>
        <dbReference type="ARBA" id="ARBA00022490"/>
    </source>
</evidence>
<dbReference type="GO" id="GO:0005737">
    <property type="term" value="C:cytoplasm"/>
    <property type="evidence" value="ECO:0007669"/>
    <property type="project" value="UniProtKB-UniRule"/>
</dbReference>
<dbReference type="PANTHER" id="PTHR34701:SF1">
    <property type="entry name" value="TRANSCRIPTIONAL REGULATOR MRAZ"/>
    <property type="match status" value="1"/>
</dbReference>
<evidence type="ECO:0000259" key="8">
    <source>
        <dbReference type="PROSITE" id="PS51740"/>
    </source>
</evidence>
<dbReference type="Gene3D" id="3.40.1550.20">
    <property type="entry name" value="Transcriptional regulator MraZ domain"/>
    <property type="match status" value="1"/>
</dbReference>
<dbReference type="CDD" id="cd16321">
    <property type="entry name" value="MraZ_C"/>
    <property type="match status" value="1"/>
</dbReference>
<feature type="domain" description="SpoVT-AbrB" evidence="8">
    <location>
        <begin position="76"/>
        <end position="119"/>
    </location>
</feature>
<keyword evidence="6 7" id="KW-0804">Transcription</keyword>
<feature type="domain" description="SpoVT-AbrB" evidence="8">
    <location>
        <begin position="5"/>
        <end position="47"/>
    </location>
</feature>
<dbReference type="AlphaFoldDB" id="A0A0G0L370"/>
<evidence type="ECO:0000256" key="7">
    <source>
        <dbReference type="HAMAP-Rule" id="MF_01008"/>
    </source>
</evidence>
<organism evidence="9 10">
    <name type="scientific">Berkelbacteria bacterium GW2011_GWA2_38_9</name>
    <dbReference type="NCBI Taxonomy" id="1618334"/>
    <lineage>
        <taxon>Bacteria</taxon>
        <taxon>Candidatus Berkelbacteria</taxon>
    </lineage>
</organism>
<evidence type="ECO:0000313" key="10">
    <source>
        <dbReference type="Proteomes" id="UP000033934"/>
    </source>
</evidence>
<keyword evidence="5 7" id="KW-0238">DNA-binding</keyword>
<sequence>MFIGEYQHNLDEKGRLQIPVKFRSKLSDGAVITRGLDSCLFLYTKEEWQKIAEKVSALPMSNPKARSFSRLLLAGAMEVEFDKTGRIVIPAFLRQYAGLSKSAVLAGLWGKIEIWSEDKWREYQHNAEKQAEENISELEDLGI</sequence>
<dbReference type="GO" id="GO:0000976">
    <property type="term" value="F:transcription cis-regulatory region binding"/>
    <property type="evidence" value="ECO:0007669"/>
    <property type="project" value="TreeGrafter"/>
</dbReference>
<keyword evidence="3" id="KW-0677">Repeat</keyword>
<dbReference type="InterPro" id="IPR037914">
    <property type="entry name" value="SpoVT-AbrB_sf"/>
</dbReference>
<keyword evidence="2 7" id="KW-0963">Cytoplasm</keyword>
<dbReference type="InterPro" id="IPR035642">
    <property type="entry name" value="MraZ_N"/>
</dbReference>
<comment type="subunit">
    <text evidence="7">Forms oligomers.</text>
</comment>
<comment type="caution">
    <text evidence="9">The sequence shown here is derived from an EMBL/GenBank/DDBJ whole genome shotgun (WGS) entry which is preliminary data.</text>
</comment>
<dbReference type="SUPFAM" id="SSF89447">
    <property type="entry name" value="AbrB/MazE/MraZ-like"/>
    <property type="match status" value="1"/>
</dbReference>
<dbReference type="GO" id="GO:0009295">
    <property type="term" value="C:nucleoid"/>
    <property type="evidence" value="ECO:0007669"/>
    <property type="project" value="UniProtKB-SubCell"/>
</dbReference>
<dbReference type="PANTHER" id="PTHR34701">
    <property type="entry name" value="TRANSCRIPTIONAL REGULATOR MRAZ"/>
    <property type="match status" value="1"/>
</dbReference>
<dbReference type="EMBL" id="LBVO01000071">
    <property type="protein sequence ID" value="KKQ86428.1"/>
    <property type="molecule type" value="Genomic_DNA"/>
</dbReference>
<evidence type="ECO:0000256" key="3">
    <source>
        <dbReference type="ARBA" id="ARBA00022737"/>
    </source>
</evidence>
<comment type="similarity">
    <text evidence="7">Belongs to the MraZ family.</text>
</comment>
<evidence type="ECO:0000256" key="6">
    <source>
        <dbReference type="ARBA" id="ARBA00023163"/>
    </source>
</evidence>
<dbReference type="NCBIfam" id="TIGR00242">
    <property type="entry name" value="division/cell wall cluster transcriptional repressor MraZ"/>
    <property type="match status" value="1"/>
</dbReference>
<name>A0A0G0L370_9BACT</name>
<dbReference type="Proteomes" id="UP000033934">
    <property type="component" value="Unassembled WGS sequence"/>
</dbReference>
<evidence type="ECO:0000256" key="4">
    <source>
        <dbReference type="ARBA" id="ARBA00023015"/>
    </source>
</evidence>